<dbReference type="PANTHER" id="PTHR11851:SF224">
    <property type="entry name" value="PROCESSING PROTEASE"/>
    <property type="match status" value="1"/>
</dbReference>
<evidence type="ECO:0000259" key="1">
    <source>
        <dbReference type="Pfam" id="PF00675"/>
    </source>
</evidence>
<dbReference type="EMBL" id="JABWMJ010000001">
    <property type="protein sequence ID" value="NUZ04807.1"/>
    <property type="molecule type" value="Genomic_DNA"/>
</dbReference>
<reference evidence="3 4" key="1">
    <citation type="submission" date="2020-06" db="EMBL/GenBank/DDBJ databases">
        <title>Schlegella sp. ID0723 isolated from air conditioner.</title>
        <authorList>
            <person name="Kim D.Y."/>
            <person name="Kim D.-U."/>
        </authorList>
    </citation>
    <scope>NUCLEOTIDE SEQUENCE [LARGE SCALE GENOMIC DNA]</scope>
    <source>
        <strain evidence="3 4">ID0723</strain>
    </source>
</reference>
<sequence>MSSVQARLAVATARGARPGRGPRIAGALALLGGIAVAPGVLAQARETPPPPGPPRPLSIEAPAERTLPNGLRVIVARRADVPLVSAVLVIRSGAEVDPPGRAGLASLTAGLLTQGTRRHSAPRIAAAAEALGGSLESGAGWDRSEVSITVTTPRLDAALGLLAEVATEPTFANAEIDRLRAQTLDQLKVTYASPGALARLAVERQAFGNGAYGHPANGTPTSLKRIGRTDVTALHRAYYRPDNAALVLAGDVDLDAGVALAARHFGRWRAPSDSAVPTPADAAGMPGAPLLLVDMPASGQAGVAFGVALPRPRDDERAIASVLNAVLGGGYSSRLNQEIRIRRGLSYGAGSQLEMRRRAALLRVAVQTRNETAGDVAALIDAEIDRLIAEPVGADELAARQATLLGDLSRSLETTSGLAGAIVALVAGDRDPAELPARVDALAAVTPAQIQRYAATHLGTERRRVVVAGEVTSMGEALARRAARTLNAAELDRDGASAVPKPAR</sequence>
<dbReference type="GO" id="GO:0046872">
    <property type="term" value="F:metal ion binding"/>
    <property type="evidence" value="ECO:0007669"/>
    <property type="project" value="InterPro"/>
</dbReference>
<dbReference type="Pfam" id="PF05193">
    <property type="entry name" value="Peptidase_M16_C"/>
    <property type="match status" value="1"/>
</dbReference>
<dbReference type="SUPFAM" id="SSF63411">
    <property type="entry name" value="LuxS/MPP-like metallohydrolase"/>
    <property type="match status" value="2"/>
</dbReference>
<dbReference type="InterPro" id="IPR011249">
    <property type="entry name" value="Metalloenz_LuxS/M16"/>
</dbReference>
<accession>A0A7Y6NKJ4</accession>
<comment type="caution">
    <text evidence="3">The sequence shown here is derived from an EMBL/GenBank/DDBJ whole genome shotgun (WGS) entry which is preliminary data.</text>
</comment>
<evidence type="ECO:0000259" key="2">
    <source>
        <dbReference type="Pfam" id="PF05193"/>
    </source>
</evidence>
<feature type="domain" description="Peptidase M16 N-terminal" evidence="1">
    <location>
        <begin position="73"/>
        <end position="215"/>
    </location>
</feature>
<dbReference type="Pfam" id="PF00675">
    <property type="entry name" value="Peptidase_M16"/>
    <property type="match status" value="1"/>
</dbReference>
<name>A0A7Y6NKJ4_9BURK</name>
<proteinExistence type="predicted"/>
<evidence type="ECO:0000313" key="3">
    <source>
        <dbReference type="EMBL" id="NUZ04807.1"/>
    </source>
</evidence>
<feature type="domain" description="Peptidase M16 C-terminal" evidence="2">
    <location>
        <begin position="226"/>
        <end position="403"/>
    </location>
</feature>
<dbReference type="AlphaFoldDB" id="A0A7Y6NKJ4"/>
<dbReference type="InterPro" id="IPR050361">
    <property type="entry name" value="MPP/UQCRC_Complex"/>
</dbReference>
<gene>
    <name evidence="3" type="ORF">HQN59_03440</name>
</gene>
<evidence type="ECO:0000313" key="4">
    <source>
        <dbReference type="Proteomes" id="UP000529637"/>
    </source>
</evidence>
<dbReference type="RefSeq" id="WP_176066041.1">
    <property type="nucleotide sequence ID" value="NZ_JABWMJ010000001.1"/>
</dbReference>
<dbReference type="Proteomes" id="UP000529637">
    <property type="component" value="Unassembled WGS sequence"/>
</dbReference>
<organism evidence="3 4">
    <name type="scientific">Piscinibacter koreensis</name>
    <dbReference type="NCBI Taxonomy" id="2742824"/>
    <lineage>
        <taxon>Bacteria</taxon>
        <taxon>Pseudomonadati</taxon>
        <taxon>Pseudomonadota</taxon>
        <taxon>Betaproteobacteria</taxon>
        <taxon>Burkholderiales</taxon>
        <taxon>Sphaerotilaceae</taxon>
        <taxon>Piscinibacter</taxon>
    </lineage>
</organism>
<dbReference type="PANTHER" id="PTHR11851">
    <property type="entry name" value="METALLOPROTEASE"/>
    <property type="match status" value="1"/>
</dbReference>
<protein>
    <submittedName>
        <fullName evidence="3">Insulinase family protein</fullName>
    </submittedName>
</protein>
<dbReference type="InterPro" id="IPR011765">
    <property type="entry name" value="Pept_M16_N"/>
</dbReference>
<dbReference type="Gene3D" id="3.30.830.10">
    <property type="entry name" value="Metalloenzyme, LuxS/M16 peptidase-like"/>
    <property type="match status" value="2"/>
</dbReference>
<dbReference type="InterPro" id="IPR007863">
    <property type="entry name" value="Peptidase_M16_C"/>
</dbReference>
<keyword evidence="4" id="KW-1185">Reference proteome</keyword>